<dbReference type="Proteomes" id="UP000614601">
    <property type="component" value="Unassembled WGS sequence"/>
</dbReference>
<keyword evidence="5 11" id="KW-0863">Zinc-finger</keyword>
<dbReference type="OrthoDB" id="17307at2759"/>
<accession>A0A811K896</accession>
<evidence type="ECO:0000256" key="10">
    <source>
        <dbReference type="ARBA" id="ARBA00023242"/>
    </source>
</evidence>
<dbReference type="InterPro" id="IPR004600">
    <property type="entry name" value="TFIIH_Tfb4/GTF2H3"/>
</dbReference>
<keyword evidence="3 11" id="KW-0479">Metal-binding</keyword>
<evidence type="ECO:0000313" key="12">
    <source>
        <dbReference type="EMBL" id="CAD5211250.1"/>
    </source>
</evidence>
<keyword evidence="13" id="KW-1185">Reference proteome</keyword>
<dbReference type="PANTHER" id="PTHR12831">
    <property type="entry name" value="TRANSCRIPTION INITIATION FACTOR IIH TFIIH , POLYPEPTIDE 3-RELATED"/>
    <property type="match status" value="1"/>
</dbReference>
<comment type="function">
    <text evidence="11">Component of the general transcription and DNA repair factor IIH (TFIIH) core complex, which is involved in general and transcription-coupled nucleotide excision repair (NER) of damaged DNA and, when complexed to CAK, in RNA transcription by RNA polymerase II. In NER, TFIIH acts by opening DNA around the lesion to allow the excision of the damaged oligonucleotide and its replacement by a new DNA fragment. In transcription, TFIIH has an essential role in transcription initiation. When the pre-initiation complex (PIC) has been established, TFIIH is required for promoter opening and promoter escape. Phosphorylation of the C-terminal tail (CTD) of the largest subunit of RNA polymerase II by the kinase module CAK controls the initiation of transcription.</text>
</comment>
<evidence type="ECO:0000256" key="1">
    <source>
        <dbReference type="ARBA" id="ARBA00004123"/>
    </source>
</evidence>
<reference evidence="12" key="1">
    <citation type="submission" date="2020-09" db="EMBL/GenBank/DDBJ databases">
        <authorList>
            <person name="Kikuchi T."/>
        </authorList>
    </citation>
    <scope>NUCLEOTIDE SEQUENCE</scope>
    <source>
        <strain evidence="12">SH1</strain>
    </source>
</reference>
<evidence type="ECO:0000313" key="13">
    <source>
        <dbReference type="Proteomes" id="UP000614601"/>
    </source>
</evidence>
<evidence type="ECO:0000256" key="2">
    <source>
        <dbReference type="ARBA" id="ARBA00005273"/>
    </source>
</evidence>
<dbReference type="InterPro" id="IPR036465">
    <property type="entry name" value="vWFA_dom_sf"/>
</dbReference>
<keyword evidence="6 11" id="KW-0862">Zinc</keyword>
<dbReference type="Pfam" id="PF03850">
    <property type="entry name" value="Tfb4"/>
    <property type="match status" value="1"/>
</dbReference>
<evidence type="ECO:0000256" key="8">
    <source>
        <dbReference type="ARBA" id="ARBA00023163"/>
    </source>
</evidence>
<dbReference type="Gene3D" id="3.40.50.410">
    <property type="entry name" value="von Willebrand factor, type A domain"/>
    <property type="match status" value="1"/>
</dbReference>
<name>A0A811K896_9BILA</name>
<dbReference type="GO" id="GO:0000439">
    <property type="term" value="C:transcription factor TFIIH core complex"/>
    <property type="evidence" value="ECO:0007669"/>
    <property type="project" value="UniProtKB-UniRule"/>
</dbReference>
<keyword evidence="10 11" id="KW-0539">Nucleus</keyword>
<dbReference type="AlphaFoldDB" id="A0A811K896"/>
<evidence type="ECO:0000256" key="6">
    <source>
        <dbReference type="ARBA" id="ARBA00022833"/>
    </source>
</evidence>
<dbReference type="GO" id="GO:0006355">
    <property type="term" value="P:regulation of DNA-templated transcription"/>
    <property type="evidence" value="ECO:0007669"/>
    <property type="project" value="InterPro"/>
</dbReference>
<comment type="subcellular location">
    <subcellularLocation>
        <location evidence="1 11">Nucleus</location>
    </subcellularLocation>
</comment>
<protein>
    <recommendedName>
        <fullName evidence="11">General transcription factor IIH subunit 3</fullName>
    </recommendedName>
    <alternativeName>
        <fullName evidence="11">General transcription factor IIH polypeptide 3</fullName>
    </alternativeName>
</protein>
<comment type="caution">
    <text evidence="12">The sequence shown here is derived from an EMBL/GenBank/DDBJ whole genome shotgun (WGS) entry which is preliminary data.</text>
</comment>
<evidence type="ECO:0000256" key="11">
    <source>
        <dbReference type="RuleBase" id="RU368090"/>
    </source>
</evidence>
<keyword evidence="4 11" id="KW-0227">DNA damage</keyword>
<dbReference type="EMBL" id="CAJFCW020000002">
    <property type="protein sequence ID" value="CAG9093012.1"/>
    <property type="molecule type" value="Genomic_DNA"/>
</dbReference>
<evidence type="ECO:0000256" key="7">
    <source>
        <dbReference type="ARBA" id="ARBA00023015"/>
    </source>
</evidence>
<dbReference type="GO" id="GO:0005675">
    <property type="term" value="C:transcription factor TFIIH holo complex"/>
    <property type="evidence" value="ECO:0007669"/>
    <property type="project" value="UniProtKB-UniRule"/>
</dbReference>
<organism evidence="12 13">
    <name type="scientific">Bursaphelenchus okinawaensis</name>
    <dbReference type="NCBI Taxonomy" id="465554"/>
    <lineage>
        <taxon>Eukaryota</taxon>
        <taxon>Metazoa</taxon>
        <taxon>Ecdysozoa</taxon>
        <taxon>Nematoda</taxon>
        <taxon>Chromadorea</taxon>
        <taxon>Rhabditida</taxon>
        <taxon>Tylenchina</taxon>
        <taxon>Tylenchomorpha</taxon>
        <taxon>Aphelenchoidea</taxon>
        <taxon>Aphelenchoididae</taxon>
        <taxon>Bursaphelenchus</taxon>
    </lineage>
</organism>
<evidence type="ECO:0000256" key="4">
    <source>
        <dbReference type="ARBA" id="ARBA00022763"/>
    </source>
</evidence>
<evidence type="ECO:0000256" key="5">
    <source>
        <dbReference type="ARBA" id="ARBA00022771"/>
    </source>
</evidence>
<evidence type="ECO:0000256" key="3">
    <source>
        <dbReference type="ARBA" id="ARBA00022723"/>
    </source>
</evidence>
<comment type="similarity">
    <text evidence="2 11">Belongs to the TFB4 family.</text>
</comment>
<comment type="subunit">
    <text evidence="11">Part of a TFIID-containing RNA polymerase II pre-initiation complex that is composed of TBP and at least GTF2A1, GTF2A2, GTF2E1, GTF2E2, GTF2F1, GTF2H2, GTF2H3, GTF2H4, GTF2H5, GTF2B, TCEA1, ERCC2, ERCC3, TAF1, TAF2, TAF3, TAF4, TAF5, TAF6, TAF7, TAF8, TAF9, TAF10, TAF11, TAF12 and TAF13. Component of the 7-subunit TFIIH core complex composed of XPB/ERCC3, XPD/ERCC2, GTF2H1, GTF2H2, GTF2H3, GTF2H4 and GTF2H5, which is active in NER. The core complex associates with the 3-subunit CDK-activating kinase (CAK) module composed of CCNH/cyclin H, CDK7 and MNAT1 to form the 10-subunit holoenzyme (holo-TFIIH) active in transcription. Interacts with RARA; the interaction requires prior phosphorylation of RARA on 'Ser-369' which then enhances interaction of RARA with CDK7.</text>
</comment>
<evidence type="ECO:0000256" key="9">
    <source>
        <dbReference type="ARBA" id="ARBA00023204"/>
    </source>
</evidence>
<keyword evidence="9 11" id="KW-0234">DNA repair</keyword>
<dbReference type="GO" id="GO:0008270">
    <property type="term" value="F:zinc ion binding"/>
    <property type="evidence" value="ECO:0007669"/>
    <property type="project" value="UniProtKB-KW"/>
</dbReference>
<dbReference type="Proteomes" id="UP000783686">
    <property type="component" value="Unassembled WGS sequence"/>
</dbReference>
<proteinExistence type="inferred from homology"/>
<keyword evidence="7 11" id="KW-0805">Transcription regulation</keyword>
<dbReference type="GO" id="GO:0006289">
    <property type="term" value="P:nucleotide-excision repair"/>
    <property type="evidence" value="ECO:0007669"/>
    <property type="project" value="UniProtKB-UniRule"/>
</dbReference>
<keyword evidence="8 11" id="KW-0804">Transcription</keyword>
<dbReference type="PANTHER" id="PTHR12831:SF0">
    <property type="entry name" value="GENERAL TRANSCRIPTION FACTOR IIH SUBUNIT 3"/>
    <property type="match status" value="1"/>
</dbReference>
<gene>
    <name evidence="12" type="ORF">BOKJ2_LOCUS3600</name>
</gene>
<sequence>MSCLILVVDCNSNSWGHLVEKWHSDLLLKNVIGSIIILANSHLPLSAGNRLLLVSTGSPIQNKVLFSSEFASKSVSVASEIDSNLRRAIEASARSPDAYTHTNYSSSFALAVCHFNRFKRENSKAAGRIVVLNLSPESHAEQSKLMNLFLGAQQQNLRIYVASLSLTNPMLRQASDVSGGIHREVKSVEDLPDFFTRYCLGNSKEAQDAFALRNFEKIDYQASCFCHNQPVSLGFVCSVCLAVHCQYIPICVACGTAFKVTRKR</sequence>
<dbReference type="EMBL" id="CAJFDH010000002">
    <property type="protein sequence ID" value="CAD5211250.1"/>
    <property type="molecule type" value="Genomic_DNA"/>
</dbReference>